<keyword evidence="2" id="KW-1185">Reference proteome</keyword>
<dbReference type="Proteomes" id="UP000251856">
    <property type="component" value="Segment"/>
</dbReference>
<dbReference type="EMBL" id="MH015250">
    <property type="protein sequence ID" value="AWY08807.1"/>
    <property type="molecule type" value="Genomic_DNA"/>
</dbReference>
<proteinExistence type="predicted"/>
<accession>A0A2Z4QFB2</accession>
<name>A0A2Z4QFB2_9CAUD</name>
<organism evidence="1 2">
    <name type="scientific">Ruegeria phage vB_RpoP-V12</name>
    <dbReference type="NCBI Taxonomy" id="2218611"/>
    <lineage>
        <taxon>Viruses</taxon>
        <taxon>Duplodnaviria</taxon>
        <taxon>Heunggongvirae</taxon>
        <taxon>Uroviricota</taxon>
        <taxon>Caudoviricetes</taxon>
        <taxon>Schitoviridae</taxon>
        <taxon>Rhodovirinae</taxon>
        <taxon>Aorunvirus</taxon>
        <taxon>Aorunvirus V12</taxon>
    </lineage>
</organism>
<sequence>MTTTQDYRYYYMDDHTRTIFYSDTDVSEERPDLVFVGMSQNPNPKMAVAVFTQKDLVAKGYKIKPLV</sequence>
<protein>
    <submittedName>
        <fullName evidence="1">Uncharacterized protein</fullName>
    </submittedName>
</protein>
<evidence type="ECO:0000313" key="2">
    <source>
        <dbReference type="Proteomes" id="UP000251856"/>
    </source>
</evidence>
<reference evidence="1 2" key="1">
    <citation type="submission" date="2018-03" db="EMBL/GenBank/DDBJ databases">
        <title>Diverse roseophages infecting R. pomeroyi DSS-3.</title>
        <authorList>
            <person name="Zhan Y."/>
            <person name="Chen F."/>
            <person name="Wommack E.K."/>
            <person name="Nasko D."/>
        </authorList>
    </citation>
    <scope>NUCLEOTIDE SEQUENCE [LARGE SCALE GENOMIC DNA]</scope>
</reference>
<gene>
    <name evidence="1" type="ORF">vBRpoPV12_20</name>
</gene>
<evidence type="ECO:0000313" key="1">
    <source>
        <dbReference type="EMBL" id="AWY08807.1"/>
    </source>
</evidence>